<dbReference type="InterPro" id="IPR053137">
    <property type="entry name" value="NLR-like"/>
</dbReference>
<keyword evidence="1" id="KW-1133">Transmembrane helix</keyword>
<feature type="domain" description="Nucleoside phosphorylase" evidence="3">
    <location>
        <begin position="11"/>
        <end position="130"/>
    </location>
</feature>
<feature type="signal peptide" evidence="2">
    <location>
        <begin position="1"/>
        <end position="23"/>
    </location>
</feature>
<proteinExistence type="predicted"/>
<keyword evidence="5" id="KW-1185">Reference proteome</keyword>
<comment type="caution">
    <text evidence="4">The sequence shown here is derived from an EMBL/GenBank/DDBJ whole genome shotgun (WGS) entry which is preliminary data.</text>
</comment>
<dbReference type="Proteomes" id="UP000053095">
    <property type="component" value="Unassembled WGS sequence"/>
</dbReference>
<dbReference type="EMBL" id="DF933811">
    <property type="protein sequence ID" value="GAM34659.1"/>
    <property type="molecule type" value="Genomic_DNA"/>
</dbReference>
<organism evidence="4 5">
    <name type="scientific">Talaromyces pinophilus</name>
    <name type="common">Penicillium pinophilum</name>
    <dbReference type="NCBI Taxonomy" id="128442"/>
    <lineage>
        <taxon>Eukaryota</taxon>
        <taxon>Fungi</taxon>
        <taxon>Dikarya</taxon>
        <taxon>Ascomycota</taxon>
        <taxon>Pezizomycotina</taxon>
        <taxon>Eurotiomycetes</taxon>
        <taxon>Eurotiomycetidae</taxon>
        <taxon>Eurotiales</taxon>
        <taxon>Trichocomaceae</taxon>
        <taxon>Talaromyces</taxon>
        <taxon>Talaromyces sect. Talaromyces</taxon>
    </lineage>
</organism>
<dbReference type="SUPFAM" id="SSF53167">
    <property type="entry name" value="Purine and uridine phosphorylases"/>
    <property type="match status" value="1"/>
</dbReference>
<dbReference type="GO" id="GO:0003824">
    <property type="term" value="F:catalytic activity"/>
    <property type="evidence" value="ECO:0007669"/>
    <property type="project" value="InterPro"/>
</dbReference>
<dbReference type="AlphaFoldDB" id="A0A6V8H1X1"/>
<dbReference type="PANTHER" id="PTHR46082:SF6">
    <property type="entry name" value="AAA+ ATPASE DOMAIN-CONTAINING PROTEIN-RELATED"/>
    <property type="match status" value="1"/>
</dbReference>
<name>A0A6V8H1X1_TALPI</name>
<reference evidence="5" key="1">
    <citation type="journal article" date="2015" name="Genome Announc.">
        <title>Draft genome sequence of Talaromyces cellulolyticus strain Y-94, a source of lignocellulosic biomass-degrading enzymes.</title>
        <authorList>
            <person name="Fujii T."/>
            <person name="Koike H."/>
            <person name="Sawayama S."/>
            <person name="Yano S."/>
            <person name="Inoue H."/>
        </authorList>
    </citation>
    <scope>NUCLEOTIDE SEQUENCE [LARGE SCALE GENOMIC DNA]</scope>
    <source>
        <strain evidence="5">Y-94</strain>
    </source>
</reference>
<evidence type="ECO:0000256" key="2">
    <source>
        <dbReference type="SAM" id="SignalP"/>
    </source>
</evidence>
<dbReference type="PANTHER" id="PTHR46082">
    <property type="entry name" value="ATP/GTP-BINDING PROTEIN-RELATED"/>
    <property type="match status" value="1"/>
</dbReference>
<evidence type="ECO:0000313" key="5">
    <source>
        <dbReference type="Proteomes" id="UP000053095"/>
    </source>
</evidence>
<keyword evidence="1" id="KW-0812">Transmembrane</keyword>
<dbReference type="GO" id="GO:0009116">
    <property type="term" value="P:nucleoside metabolic process"/>
    <property type="evidence" value="ECO:0007669"/>
    <property type="project" value="InterPro"/>
</dbReference>
<evidence type="ECO:0000256" key="1">
    <source>
        <dbReference type="SAM" id="Phobius"/>
    </source>
</evidence>
<dbReference type="InterPro" id="IPR035994">
    <property type="entry name" value="Nucleoside_phosphorylase_sf"/>
</dbReference>
<accession>A0A6V8H1X1</accession>
<sequence length="400" mass="45223">MRPRSRADFAVAIICALPLEVDAVEALFDEPYDRLGKFYGKQPGDANAYINGRIGSHDIVLCYMPRMGKGSAASVASSLRVSYTGVQIALVVGICGGVPYPSDGNDAEIFLGDLIISDAVVEYDFGRQYPSGFQRKMDGHKDMLGEPHREIRTLLAGLKGNRTRNEFEGQMSRQFYSMQQLDARWRRPDGLKDILFEASYSHKHYIQNSAAMCRCFNGDSPDDICEEAREHSCDSLGCDRNQVRRCRGADTTRVSLHIGKVASADTVMKSGEHRDQISRKEKVIGLKWKVPGHKNKKWQDYAAATAACGLKVFLEYYKIEKKTPLIEQDLQVSINHLNEQSRTAVIFIFFAFLYFRGMLLTIHTRLTRLITPWSELPAILEDAHLRRFTIPLDTINSWEV</sequence>
<feature type="chain" id="PRO_5027900474" description="Nucleoside phosphorylase domain-containing protein" evidence="2">
    <location>
        <begin position="24"/>
        <end position="400"/>
    </location>
</feature>
<dbReference type="Pfam" id="PF01048">
    <property type="entry name" value="PNP_UDP_1"/>
    <property type="match status" value="1"/>
</dbReference>
<feature type="transmembrane region" description="Helical" evidence="1">
    <location>
        <begin position="344"/>
        <end position="362"/>
    </location>
</feature>
<dbReference type="Gene3D" id="3.40.50.1580">
    <property type="entry name" value="Nucleoside phosphorylase domain"/>
    <property type="match status" value="1"/>
</dbReference>
<gene>
    <name evidence="4" type="ORF">TCE0_015r02376</name>
</gene>
<protein>
    <recommendedName>
        <fullName evidence="3">Nucleoside phosphorylase domain-containing protein</fullName>
    </recommendedName>
</protein>
<dbReference type="InterPro" id="IPR000845">
    <property type="entry name" value="Nucleoside_phosphorylase_d"/>
</dbReference>
<keyword evidence="1" id="KW-0472">Membrane</keyword>
<evidence type="ECO:0000313" key="4">
    <source>
        <dbReference type="EMBL" id="GAM34659.1"/>
    </source>
</evidence>
<keyword evidence="2" id="KW-0732">Signal</keyword>
<evidence type="ECO:0000259" key="3">
    <source>
        <dbReference type="Pfam" id="PF01048"/>
    </source>
</evidence>